<protein>
    <submittedName>
        <fullName evidence="2">Uncharacterized protein</fullName>
    </submittedName>
</protein>
<reference evidence="2 3" key="1">
    <citation type="submission" date="2019-04" db="EMBL/GenBank/DDBJ databases">
        <title>An improved genome assembly and genetic linkage map for asparagus bean, Vigna unguiculata ssp. sesquipedialis.</title>
        <authorList>
            <person name="Xia Q."/>
            <person name="Zhang R."/>
            <person name="Dong Y."/>
        </authorList>
    </citation>
    <scope>NUCLEOTIDE SEQUENCE [LARGE SCALE GENOMIC DNA]</scope>
    <source>
        <tissue evidence="2">Leaf</tissue>
    </source>
</reference>
<dbReference type="Proteomes" id="UP000501690">
    <property type="component" value="Linkage Group LG11"/>
</dbReference>
<gene>
    <name evidence="2" type="ORF">DEO72_LG11g2033</name>
</gene>
<proteinExistence type="predicted"/>
<dbReference type="AlphaFoldDB" id="A0A4D6NRX7"/>
<feature type="region of interest" description="Disordered" evidence="1">
    <location>
        <begin position="1"/>
        <end position="24"/>
    </location>
</feature>
<dbReference type="EMBL" id="CP039355">
    <property type="protein sequence ID" value="QCE15025.1"/>
    <property type="molecule type" value="Genomic_DNA"/>
</dbReference>
<name>A0A4D6NRX7_VIGUN</name>
<evidence type="ECO:0000313" key="2">
    <source>
        <dbReference type="EMBL" id="QCE15025.1"/>
    </source>
</evidence>
<evidence type="ECO:0000256" key="1">
    <source>
        <dbReference type="SAM" id="MobiDB-lite"/>
    </source>
</evidence>
<organism evidence="2 3">
    <name type="scientific">Vigna unguiculata</name>
    <name type="common">Cowpea</name>
    <dbReference type="NCBI Taxonomy" id="3917"/>
    <lineage>
        <taxon>Eukaryota</taxon>
        <taxon>Viridiplantae</taxon>
        <taxon>Streptophyta</taxon>
        <taxon>Embryophyta</taxon>
        <taxon>Tracheophyta</taxon>
        <taxon>Spermatophyta</taxon>
        <taxon>Magnoliopsida</taxon>
        <taxon>eudicotyledons</taxon>
        <taxon>Gunneridae</taxon>
        <taxon>Pentapetalae</taxon>
        <taxon>rosids</taxon>
        <taxon>fabids</taxon>
        <taxon>Fabales</taxon>
        <taxon>Fabaceae</taxon>
        <taxon>Papilionoideae</taxon>
        <taxon>50 kb inversion clade</taxon>
        <taxon>NPAAA clade</taxon>
        <taxon>indigoferoid/millettioid clade</taxon>
        <taxon>Phaseoleae</taxon>
        <taxon>Vigna</taxon>
    </lineage>
</organism>
<keyword evidence="3" id="KW-1185">Reference proteome</keyword>
<evidence type="ECO:0000313" key="3">
    <source>
        <dbReference type="Proteomes" id="UP000501690"/>
    </source>
</evidence>
<accession>A0A4D6NRX7</accession>
<sequence length="135" mass="14983">MKVPPGGTSVYTQNSGFRHELPGGETELSGDARCALGDRPSMRDHCTTWCLAAKGVPPAMMLYLDREMLCHERVRVSCSRLRDDACGEVRDWWITCIGLRAGSSPFLFVFGDDYVIRYTGADDDTVDAEDAQVMK</sequence>